<evidence type="ECO:0000313" key="3">
    <source>
        <dbReference type="Proteomes" id="UP000016933"/>
    </source>
</evidence>
<dbReference type="PROSITE" id="PS50097">
    <property type="entry name" value="BTB"/>
    <property type="match status" value="1"/>
</dbReference>
<feature type="non-terminal residue" evidence="2">
    <location>
        <position position="1"/>
    </location>
</feature>
<proteinExistence type="predicted"/>
<feature type="non-terminal residue" evidence="2">
    <location>
        <position position="153"/>
    </location>
</feature>
<dbReference type="Gene3D" id="3.30.710.10">
    <property type="entry name" value="Potassium Channel Kv1.1, Chain A"/>
    <property type="match status" value="1"/>
</dbReference>
<dbReference type="STRING" id="675120.N1PRQ1"/>
<reference evidence="2 3" key="2">
    <citation type="journal article" date="2012" name="PLoS Pathog.">
        <title>Diverse lifestyles and strategies of plant pathogenesis encoded in the genomes of eighteen Dothideomycetes fungi.</title>
        <authorList>
            <person name="Ohm R.A."/>
            <person name="Feau N."/>
            <person name="Henrissat B."/>
            <person name="Schoch C.L."/>
            <person name="Horwitz B.A."/>
            <person name="Barry K.W."/>
            <person name="Condon B.J."/>
            <person name="Copeland A.C."/>
            <person name="Dhillon B."/>
            <person name="Glaser F."/>
            <person name="Hesse C.N."/>
            <person name="Kosti I."/>
            <person name="LaButti K."/>
            <person name="Lindquist E.A."/>
            <person name="Lucas S."/>
            <person name="Salamov A.A."/>
            <person name="Bradshaw R.E."/>
            <person name="Ciuffetti L."/>
            <person name="Hamelin R.C."/>
            <person name="Kema G.H.J."/>
            <person name="Lawrence C."/>
            <person name="Scott J.A."/>
            <person name="Spatafora J.W."/>
            <person name="Turgeon B.G."/>
            <person name="de Wit P.J.G.M."/>
            <person name="Zhong S."/>
            <person name="Goodwin S.B."/>
            <person name="Grigoriev I.V."/>
        </authorList>
    </citation>
    <scope>NUCLEOTIDE SEQUENCE [LARGE SCALE GENOMIC DNA]</scope>
    <source>
        <strain evidence="3">NZE10 / CBS 128990</strain>
    </source>
</reference>
<dbReference type="AlphaFoldDB" id="N1PRQ1"/>
<dbReference type="HOGENOM" id="CLU_057752_6_3_1"/>
<dbReference type="InterPro" id="IPR000210">
    <property type="entry name" value="BTB/POZ_dom"/>
</dbReference>
<gene>
    <name evidence="2" type="ORF">DOTSEDRAFT_110863</name>
</gene>
<organism evidence="2 3">
    <name type="scientific">Dothistroma septosporum (strain NZE10 / CBS 128990)</name>
    <name type="common">Red band needle blight fungus</name>
    <name type="synonym">Mycosphaerella pini</name>
    <dbReference type="NCBI Taxonomy" id="675120"/>
    <lineage>
        <taxon>Eukaryota</taxon>
        <taxon>Fungi</taxon>
        <taxon>Dikarya</taxon>
        <taxon>Ascomycota</taxon>
        <taxon>Pezizomycotina</taxon>
        <taxon>Dothideomycetes</taxon>
        <taxon>Dothideomycetidae</taxon>
        <taxon>Mycosphaerellales</taxon>
        <taxon>Mycosphaerellaceae</taxon>
        <taxon>Dothistroma</taxon>
    </lineage>
</organism>
<sequence length="153" mass="16525">DNKEYSDLFLECGGKEGKVHKAIVCMQSPYLAVISEDNTRTVRNAVNISLTSGDAGIIDALVQFMYTFNYAASAGTPVNSNRGALTFNVAVYTAAEKFGIQPLARLATSRFCSLAKQRWDTADFCCSIRALYSLAPNSARAMNITVVEVAAAH</sequence>
<feature type="domain" description="BTB" evidence="1">
    <location>
        <begin position="6"/>
        <end position="74"/>
    </location>
</feature>
<dbReference type="EMBL" id="KB446538">
    <property type="protein sequence ID" value="EME45099.1"/>
    <property type="molecule type" value="Genomic_DNA"/>
</dbReference>
<dbReference type="CDD" id="cd18186">
    <property type="entry name" value="BTB_POZ_ZBTB_KLHL-like"/>
    <property type="match status" value="1"/>
</dbReference>
<dbReference type="Proteomes" id="UP000016933">
    <property type="component" value="Unassembled WGS sequence"/>
</dbReference>
<dbReference type="InterPro" id="IPR011333">
    <property type="entry name" value="SKP1/BTB/POZ_sf"/>
</dbReference>
<dbReference type="PANTHER" id="PTHR47843:SF5">
    <property type="entry name" value="BTB_POZ DOMAIN PROTEIN"/>
    <property type="match status" value="1"/>
</dbReference>
<evidence type="ECO:0000313" key="2">
    <source>
        <dbReference type="EMBL" id="EME45099.1"/>
    </source>
</evidence>
<dbReference type="PANTHER" id="PTHR47843">
    <property type="entry name" value="BTB DOMAIN-CONTAINING PROTEIN-RELATED"/>
    <property type="match status" value="1"/>
</dbReference>
<dbReference type="OrthoDB" id="410198at2759"/>
<name>N1PRQ1_DOTSN</name>
<dbReference type="SMART" id="SM00225">
    <property type="entry name" value="BTB"/>
    <property type="match status" value="1"/>
</dbReference>
<dbReference type="Pfam" id="PF00651">
    <property type="entry name" value="BTB"/>
    <property type="match status" value="1"/>
</dbReference>
<keyword evidence="3" id="KW-1185">Reference proteome</keyword>
<protein>
    <recommendedName>
        <fullName evidence="1">BTB domain-containing protein</fullName>
    </recommendedName>
</protein>
<dbReference type="SUPFAM" id="SSF54695">
    <property type="entry name" value="POZ domain"/>
    <property type="match status" value="1"/>
</dbReference>
<reference evidence="3" key="1">
    <citation type="journal article" date="2012" name="PLoS Genet.">
        <title>The genomes of the fungal plant pathogens Cladosporium fulvum and Dothistroma septosporum reveal adaptation to different hosts and lifestyles but also signatures of common ancestry.</title>
        <authorList>
            <person name="de Wit P.J.G.M."/>
            <person name="van der Burgt A."/>
            <person name="Oekmen B."/>
            <person name="Stergiopoulos I."/>
            <person name="Abd-Elsalam K.A."/>
            <person name="Aerts A.L."/>
            <person name="Bahkali A.H."/>
            <person name="Beenen H.G."/>
            <person name="Chettri P."/>
            <person name="Cox M.P."/>
            <person name="Datema E."/>
            <person name="de Vries R.P."/>
            <person name="Dhillon B."/>
            <person name="Ganley A.R."/>
            <person name="Griffiths S.A."/>
            <person name="Guo Y."/>
            <person name="Hamelin R.C."/>
            <person name="Henrissat B."/>
            <person name="Kabir M.S."/>
            <person name="Jashni M.K."/>
            <person name="Kema G."/>
            <person name="Klaubauf S."/>
            <person name="Lapidus A."/>
            <person name="Levasseur A."/>
            <person name="Lindquist E."/>
            <person name="Mehrabi R."/>
            <person name="Ohm R.A."/>
            <person name="Owen T.J."/>
            <person name="Salamov A."/>
            <person name="Schwelm A."/>
            <person name="Schijlen E."/>
            <person name="Sun H."/>
            <person name="van den Burg H.A."/>
            <person name="van Ham R.C.H.J."/>
            <person name="Zhang S."/>
            <person name="Goodwin S.B."/>
            <person name="Grigoriev I.V."/>
            <person name="Collemare J."/>
            <person name="Bradshaw R.E."/>
        </authorList>
    </citation>
    <scope>NUCLEOTIDE SEQUENCE [LARGE SCALE GENOMIC DNA]</scope>
    <source>
        <strain evidence="3">NZE10 / CBS 128990</strain>
    </source>
</reference>
<evidence type="ECO:0000259" key="1">
    <source>
        <dbReference type="PROSITE" id="PS50097"/>
    </source>
</evidence>
<accession>N1PRQ1</accession>